<evidence type="ECO:0000256" key="3">
    <source>
        <dbReference type="ARBA" id="ARBA00022723"/>
    </source>
</evidence>
<evidence type="ECO:0000313" key="9">
    <source>
        <dbReference type="EMBL" id="GBG13432.1"/>
    </source>
</evidence>
<protein>
    <submittedName>
        <fullName evidence="9">Uncharacterized protein</fullName>
    </submittedName>
</protein>
<dbReference type="EMBL" id="BDOQ01000003">
    <property type="protein sequence ID" value="GBG13432.1"/>
    <property type="molecule type" value="Genomic_DNA"/>
</dbReference>
<dbReference type="Proteomes" id="UP000245081">
    <property type="component" value="Unassembled WGS sequence"/>
</dbReference>
<sequence length="200" mass="22691">MERGYRIRSKPNYETLVWKEKASAHVVVAKGAGGMAVLQLFQQMHPVQPVTVFYVRGDSTDKDYSQTLTKLVGDELQVFDTQMEALYAFYRRLPDMKMGTRFYVSGTESFIWSLCKLAALFDIQESEIVKQLSNSLSRPVYCVHCKATTPNVTTNIVACSKCSRKLFVRDHFSRHLGAYMGLMIDAENPGEVPAIEEIYP</sequence>
<keyword evidence="10" id="KW-1185">Reference proteome</keyword>
<feature type="domain" description="Dimethylamine monooxygenase subunit DmmA-like N-terminal" evidence="8">
    <location>
        <begin position="5"/>
        <end position="128"/>
    </location>
</feature>
<feature type="domain" description="Dimethylamine monooxygenase subunit DmmA-like C-terminal" evidence="7">
    <location>
        <begin position="140"/>
        <end position="181"/>
    </location>
</feature>
<evidence type="ECO:0000259" key="8">
    <source>
        <dbReference type="Pfam" id="PF22290"/>
    </source>
</evidence>
<dbReference type="NCBIfam" id="NF041259">
    <property type="entry name" value="mono_DmmA_fam"/>
    <property type="match status" value="1"/>
</dbReference>
<dbReference type="GO" id="GO:0051537">
    <property type="term" value="F:2 iron, 2 sulfur cluster binding"/>
    <property type="evidence" value="ECO:0007669"/>
    <property type="project" value="UniProtKB-KW"/>
</dbReference>
<dbReference type="GO" id="GO:0016491">
    <property type="term" value="F:oxidoreductase activity"/>
    <property type="evidence" value="ECO:0007669"/>
    <property type="project" value="UniProtKB-KW"/>
</dbReference>
<evidence type="ECO:0000256" key="2">
    <source>
        <dbReference type="ARBA" id="ARBA00022714"/>
    </source>
</evidence>
<comment type="caution">
    <text evidence="9">The sequence shown here is derived from an EMBL/GenBank/DDBJ whole genome shotgun (WGS) entry which is preliminary data.</text>
</comment>
<keyword evidence="2" id="KW-0001">2Fe-2S</keyword>
<proteinExistence type="predicted"/>
<dbReference type="OrthoDB" id="6955242at2"/>
<keyword evidence="3" id="KW-0479">Metal-binding</keyword>
<accession>A0A2R5F4X9</accession>
<gene>
    <name evidence="9" type="ORF">NMK_0979</name>
</gene>
<keyword evidence="4" id="KW-0560">Oxidoreductase</keyword>
<dbReference type="InterPro" id="IPR054582">
    <property type="entry name" value="DmmA-like_N"/>
</dbReference>
<keyword evidence="6" id="KW-0411">Iron-sulfur</keyword>
<keyword evidence="1" id="KW-0285">Flavoprotein</keyword>
<organism evidence="9 10">
    <name type="scientific">Novimethylophilus kurashikiensis</name>
    <dbReference type="NCBI Taxonomy" id="1825523"/>
    <lineage>
        <taxon>Bacteria</taxon>
        <taxon>Pseudomonadati</taxon>
        <taxon>Pseudomonadota</taxon>
        <taxon>Betaproteobacteria</taxon>
        <taxon>Nitrosomonadales</taxon>
        <taxon>Methylophilaceae</taxon>
        <taxon>Novimethylophilus</taxon>
    </lineage>
</organism>
<keyword evidence="5" id="KW-0408">Iron</keyword>
<name>A0A2R5F4X9_9PROT</name>
<dbReference type="AlphaFoldDB" id="A0A2R5F4X9"/>
<evidence type="ECO:0000256" key="5">
    <source>
        <dbReference type="ARBA" id="ARBA00023004"/>
    </source>
</evidence>
<evidence type="ECO:0000313" key="10">
    <source>
        <dbReference type="Proteomes" id="UP000245081"/>
    </source>
</evidence>
<evidence type="ECO:0000256" key="1">
    <source>
        <dbReference type="ARBA" id="ARBA00022630"/>
    </source>
</evidence>
<dbReference type="GO" id="GO:0046872">
    <property type="term" value="F:metal ion binding"/>
    <property type="evidence" value="ECO:0007669"/>
    <property type="project" value="UniProtKB-KW"/>
</dbReference>
<reference evidence="9 10" key="1">
    <citation type="journal article" date="2018" name="Environ. Microbiol.">
        <title>Isolation and genomic characterization of Novimethylophilus kurashikiensis gen. nov. sp. nov., a new lanthanide-dependent methylotrophic species of Methylophilaceae.</title>
        <authorList>
            <person name="Lv H."/>
            <person name="Sahin N."/>
            <person name="Tani A."/>
        </authorList>
    </citation>
    <scope>NUCLEOTIDE SEQUENCE [LARGE SCALE GENOMIC DNA]</scope>
    <source>
        <strain evidence="9 10">La2-4</strain>
    </source>
</reference>
<dbReference type="Pfam" id="PF22289">
    <property type="entry name" value="DmmA-like_C"/>
    <property type="match status" value="1"/>
</dbReference>
<dbReference type="InterPro" id="IPR048037">
    <property type="entry name" value="DmmA-like_C"/>
</dbReference>
<evidence type="ECO:0000256" key="4">
    <source>
        <dbReference type="ARBA" id="ARBA00023002"/>
    </source>
</evidence>
<evidence type="ECO:0000259" key="7">
    <source>
        <dbReference type="Pfam" id="PF22289"/>
    </source>
</evidence>
<evidence type="ECO:0000256" key="6">
    <source>
        <dbReference type="ARBA" id="ARBA00023014"/>
    </source>
</evidence>
<dbReference type="Pfam" id="PF22290">
    <property type="entry name" value="DmmA-like_N"/>
    <property type="match status" value="1"/>
</dbReference>
<dbReference type="RefSeq" id="WP_109014635.1">
    <property type="nucleotide sequence ID" value="NZ_BDOQ01000003.1"/>
</dbReference>